<gene>
    <name evidence="2" type="ORF">RSSM_03540</name>
</gene>
<dbReference type="PATRIC" id="fig|1263870.3.peg.3762"/>
<dbReference type="GO" id="GO:0016740">
    <property type="term" value="F:transferase activity"/>
    <property type="evidence" value="ECO:0007669"/>
    <property type="project" value="UniProtKB-KW"/>
</dbReference>
<comment type="caution">
    <text evidence="2">The sequence shown here is derived from an EMBL/GenBank/DDBJ whole genome shotgun (WGS) entry which is preliminary data.</text>
</comment>
<dbReference type="Pfam" id="PF00132">
    <property type="entry name" value="Hexapep"/>
    <property type="match status" value="1"/>
</dbReference>
<dbReference type="InterPro" id="IPR011004">
    <property type="entry name" value="Trimer_LpxA-like_sf"/>
</dbReference>
<dbReference type="EMBL" id="ANOH01000235">
    <property type="protein sequence ID" value="EMI55029.1"/>
    <property type="molecule type" value="Genomic_DNA"/>
</dbReference>
<evidence type="ECO:0000256" key="1">
    <source>
        <dbReference type="ARBA" id="ARBA00007274"/>
    </source>
</evidence>
<dbReference type="Proteomes" id="UP000011885">
    <property type="component" value="Unassembled WGS sequence"/>
</dbReference>
<dbReference type="SUPFAM" id="SSF51161">
    <property type="entry name" value="Trimeric LpxA-like enzymes"/>
    <property type="match status" value="1"/>
</dbReference>
<keyword evidence="3" id="KW-1185">Reference proteome</keyword>
<dbReference type="AlphaFoldDB" id="M5U171"/>
<protein>
    <submittedName>
        <fullName evidence="2">Chloramphenicol O-acetyltransferase</fullName>
    </submittedName>
</protein>
<dbReference type="PANTHER" id="PTHR43300:SF11">
    <property type="entry name" value="ACETYLTRANSFERASE RV3034C-RELATED"/>
    <property type="match status" value="1"/>
</dbReference>
<dbReference type="Gene3D" id="2.160.10.10">
    <property type="entry name" value="Hexapeptide repeat proteins"/>
    <property type="match status" value="1"/>
</dbReference>
<organism evidence="2 3">
    <name type="scientific">Rhodopirellula sallentina SM41</name>
    <dbReference type="NCBI Taxonomy" id="1263870"/>
    <lineage>
        <taxon>Bacteria</taxon>
        <taxon>Pseudomonadati</taxon>
        <taxon>Planctomycetota</taxon>
        <taxon>Planctomycetia</taxon>
        <taxon>Pirellulales</taxon>
        <taxon>Pirellulaceae</taxon>
        <taxon>Rhodopirellula</taxon>
    </lineage>
</organism>
<reference evidence="2 3" key="1">
    <citation type="journal article" date="2013" name="Mar. Genomics">
        <title>Expression of sulfatases in Rhodopirellula baltica and the diversity of sulfatases in the genus Rhodopirellula.</title>
        <authorList>
            <person name="Wegner C.E."/>
            <person name="Richter-Heitmann T."/>
            <person name="Klindworth A."/>
            <person name="Klockow C."/>
            <person name="Richter M."/>
            <person name="Achstetter T."/>
            <person name="Glockner F.O."/>
            <person name="Harder J."/>
        </authorList>
    </citation>
    <scope>NUCLEOTIDE SEQUENCE [LARGE SCALE GENOMIC DNA]</scope>
    <source>
        <strain evidence="2 3">SM41</strain>
    </source>
</reference>
<keyword evidence="2" id="KW-0808">Transferase</keyword>
<sequence>MLCSVRLSEPGTATISKAIGGNVLDPKKKHPMVMPDGTVIKTVVHLNQVIDHPRMEIGDFTYFGHLEELSDYASYLAPFLFPLSPERLVIGKFCQIAHGVRIITSSANHSMRGFSTYPFNNFRMSKQTTLEEIQAMFQVSAPKGDTVIGNDVWIGMEGVVMPGVTIGDGAIVGARSIVAKDVAPYSIVTGNPAKPARQRFDDEVIASLLQIRWWDWPTELIESNLEAITGANISALQKAAAEV</sequence>
<comment type="similarity">
    <text evidence="1">Belongs to the transferase hexapeptide repeat family.</text>
</comment>
<proteinExistence type="inferred from homology"/>
<dbReference type="CDD" id="cd03349">
    <property type="entry name" value="LbH_XAT"/>
    <property type="match status" value="1"/>
</dbReference>
<dbReference type="PANTHER" id="PTHR43300">
    <property type="entry name" value="ACETYLTRANSFERASE"/>
    <property type="match status" value="1"/>
</dbReference>
<dbReference type="InterPro" id="IPR001451">
    <property type="entry name" value="Hexapep"/>
</dbReference>
<evidence type="ECO:0000313" key="2">
    <source>
        <dbReference type="EMBL" id="EMI55029.1"/>
    </source>
</evidence>
<accession>M5U171</accession>
<evidence type="ECO:0000313" key="3">
    <source>
        <dbReference type="Proteomes" id="UP000011885"/>
    </source>
</evidence>
<name>M5U171_9BACT</name>
<dbReference type="InterPro" id="IPR050179">
    <property type="entry name" value="Trans_hexapeptide_repeat"/>
</dbReference>